<name>A0A1I7ACD4_9ACTN</name>
<organism evidence="1 2">
    <name type="scientific">Actinopolyspora righensis</name>
    <dbReference type="NCBI Taxonomy" id="995060"/>
    <lineage>
        <taxon>Bacteria</taxon>
        <taxon>Bacillati</taxon>
        <taxon>Actinomycetota</taxon>
        <taxon>Actinomycetes</taxon>
        <taxon>Actinopolysporales</taxon>
        <taxon>Actinopolysporaceae</taxon>
        <taxon>Actinopolyspora</taxon>
        <taxon>Actinopolyspora alba group</taxon>
    </lineage>
</organism>
<protein>
    <submittedName>
        <fullName evidence="1">Uncharacterized protein</fullName>
    </submittedName>
</protein>
<dbReference type="Proteomes" id="UP000199165">
    <property type="component" value="Unassembled WGS sequence"/>
</dbReference>
<gene>
    <name evidence="1" type="ORF">SAMN04487904_106262</name>
</gene>
<dbReference type="AlphaFoldDB" id="A0A1I7ACD4"/>
<dbReference type="EMBL" id="FPAT01000006">
    <property type="protein sequence ID" value="SFT72607.1"/>
    <property type="molecule type" value="Genomic_DNA"/>
</dbReference>
<accession>A0A1I7ACD4</accession>
<sequence length="72" mass="7940">MTTRSTEPVLVRCNTVEHDGTESLRLSVEGGRLTIITPTVYNRTRWSAEQARTLRDTLTKLLGRLPGGGGSR</sequence>
<reference evidence="2" key="1">
    <citation type="submission" date="2016-10" db="EMBL/GenBank/DDBJ databases">
        <authorList>
            <person name="Varghese N."/>
            <person name="Submissions S."/>
        </authorList>
    </citation>
    <scope>NUCLEOTIDE SEQUENCE [LARGE SCALE GENOMIC DNA]</scope>
    <source>
        <strain evidence="2">DSM 45501</strain>
    </source>
</reference>
<keyword evidence="2" id="KW-1185">Reference proteome</keyword>
<evidence type="ECO:0000313" key="2">
    <source>
        <dbReference type="Proteomes" id="UP000199165"/>
    </source>
</evidence>
<evidence type="ECO:0000313" key="1">
    <source>
        <dbReference type="EMBL" id="SFT72607.1"/>
    </source>
</evidence>
<dbReference type="STRING" id="995060.SAMN04487904_106262"/>
<proteinExistence type="predicted"/>
<dbReference type="RefSeq" id="WP_245780174.1">
    <property type="nucleotide sequence ID" value="NZ_FPAT01000006.1"/>
</dbReference>